<feature type="compositionally biased region" description="Basic and acidic residues" evidence="1">
    <location>
        <begin position="601"/>
        <end position="626"/>
    </location>
</feature>
<dbReference type="Pfam" id="PF03432">
    <property type="entry name" value="Relaxase"/>
    <property type="match status" value="1"/>
</dbReference>
<feature type="compositionally biased region" description="Low complexity" evidence="1">
    <location>
        <begin position="503"/>
        <end position="517"/>
    </location>
</feature>
<feature type="compositionally biased region" description="Basic and acidic residues" evidence="1">
    <location>
        <begin position="406"/>
        <end position="436"/>
    </location>
</feature>
<dbReference type="InterPro" id="IPR005094">
    <property type="entry name" value="Endonuclease_MobA/VirD2"/>
</dbReference>
<feature type="region of interest" description="Disordered" evidence="1">
    <location>
        <begin position="174"/>
        <end position="214"/>
    </location>
</feature>
<comment type="caution">
    <text evidence="3">The sequence shown here is derived from an EMBL/GenBank/DDBJ whole genome shotgun (WGS) entry which is preliminary data.</text>
</comment>
<sequence>MVPNVSKPGLSFKGALNYYLHDKREDAALPYPTTSERVAWTETRNMATDDMHTALRVMVATAKQADELKARAGVKNTGKKSDLVVQTYSLSWHPDEAATLTRDEMVRAVDASLKVLGAENRQAVIVCHTDQDHPHVHVTLNRVDPEDGRMLATSNNFYKLSDWANQYERERGRVLTPRREEKRGQREQNADKAERRKYTEQKRAAVKEQAHDTKSRATMLRELGASQKVQHRDQWRDLAAREKTDRNAIYRTTDRQIAETIEMHRKECKPIWAQHFRGARAEEKRFGQREKSMSGVVVNAFVAARHQQATGQLEDRGLLAATVMNVFSTRARQEAFAQAQDLTRQQLASKLKSIVDKEIRNVKGQRDRDLANHRDRFKDQRKALIDRQDGERGKLREAWRQLYGDRSEWSRRQGDERSTKPYRIGERSAADRRDGQGRTGVPLDRKAAYQAYHQQGAGRMAATFEERKRDGENIVRAKNDEHREKEQGNQAKLTSENRSAMQEGVSESQSSAQSAAKAAEGAWKAEVSAVEAQHGREVHAAEAARAQPIDRKAAYMAERAQMQREMPPVLNARDGRTAAYQSERPGTAPTPQREMPPVLNARKEAVAQQKQEAEQRPDAKDNDKAKAPRVIPSRTRDEGPGW</sequence>
<dbReference type="OrthoDB" id="279005at2"/>
<organism evidence="3 4">
    <name type="scientific">Brucella rhizosphaerae</name>
    <dbReference type="NCBI Taxonomy" id="571254"/>
    <lineage>
        <taxon>Bacteria</taxon>
        <taxon>Pseudomonadati</taxon>
        <taxon>Pseudomonadota</taxon>
        <taxon>Alphaproteobacteria</taxon>
        <taxon>Hyphomicrobiales</taxon>
        <taxon>Brucellaceae</taxon>
        <taxon>Brucella/Ochrobactrum group</taxon>
        <taxon>Brucella</taxon>
    </lineage>
</organism>
<evidence type="ECO:0000313" key="4">
    <source>
        <dbReference type="Proteomes" id="UP000216345"/>
    </source>
</evidence>
<accession>A0A256FXA4</accession>
<protein>
    <submittedName>
        <fullName evidence="3">Relaxase/Mobilization nuclease domain protein</fullName>
    </submittedName>
</protein>
<evidence type="ECO:0000259" key="2">
    <source>
        <dbReference type="Pfam" id="PF03432"/>
    </source>
</evidence>
<dbReference type="AlphaFoldDB" id="A0A256FXA4"/>
<keyword evidence="4" id="KW-1185">Reference proteome</keyword>
<dbReference type="RefSeq" id="WP_094573431.1">
    <property type="nucleotide sequence ID" value="NZ_JBHEEL010000030.1"/>
</dbReference>
<feature type="region of interest" description="Disordered" evidence="1">
    <location>
        <begin position="406"/>
        <end position="445"/>
    </location>
</feature>
<dbReference type="Proteomes" id="UP000216345">
    <property type="component" value="Unassembled WGS sequence"/>
</dbReference>
<feature type="region of interest" description="Disordered" evidence="1">
    <location>
        <begin position="555"/>
        <end position="642"/>
    </location>
</feature>
<feature type="domain" description="MobA/VirD2-like nuclease" evidence="2">
    <location>
        <begin position="35"/>
        <end position="172"/>
    </location>
</feature>
<evidence type="ECO:0000313" key="3">
    <source>
        <dbReference type="EMBL" id="OYR19475.1"/>
    </source>
</evidence>
<name>A0A256FXA4_9HYPH</name>
<reference evidence="3 4" key="1">
    <citation type="submission" date="2017-07" db="EMBL/GenBank/DDBJ databases">
        <title>Phylogenetic study on the rhizospheric bacterium Ochrobactrum sp. A44.</title>
        <authorList>
            <person name="Krzyzanowska D.M."/>
            <person name="Ossowicki A."/>
            <person name="Rajewska M."/>
            <person name="Maciag T."/>
            <person name="Kaczynski Z."/>
            <person name="Czerwicka M."/>
            <person name="Jafra S."/>
        </authorList>
    </citation>
    <scope>NUCLEOTIDE SEQUENCE [LARGE SCALE GENOMIC DNA]</scope>
    <source>
        <strain evidence="3 4">PR17</strain>
    </source>
</reference>
<gene>
    <name evidence="3" type="ORF">CEV32_4948</name>
</gene>
<proteinExistence type="predicted"/>
<dbReference type="EMBL" id="NNRK01000003">
    <property type="protein sequence ID" value="OYR19475.1"/>
    <property type="molecule type" value="Genomic_DNA"/>
</dbReference>
<evidence type="ECO:0000256" key="1">
    <source>
        <dbReference type="SAM" id="MobiDB-lite"/>
    </source>
</evidence>
<feature type="region of interest" description="Disordered" evidence="1">
    <location>
        <begin position="465"/>
        <end position="517"/>
    </location>
</feature>
<feature type="compositionally biased region" description="Polar residues" evidence="1">
    <location>
        <begin position="488"/>
        <end position="500"/>
    </location>
</feature>
<feature type="compositionally biased region" description="Basic and acidic residues" evidence="1">
    <location>
        <begin position="465"/>
        <end position="487"/>
    </location>
</feature>